<keyword evidence="2" id="KW-1133">Transmembrane helix</keyword>
<dbReference type="Proteomes" id="UP000317650">
    <property type="component" value="Chromosome 3"/>
</dbReference>
<gene>
    <name evidence="3" type="ORF">C4D60_Mb03t02710</name>
</gene>
<evidence type="ECO:0000256" key="2">
    <source>
        <dbReference type="SAM" id="Phobius"/>
    </source>
</evidence>
<dbReference type="STRING" id="52838.A0A4S8J760"/>
<dbReference type="PANTHER" id="PTHR34569">
    <property type="entry name" value="EXPRESSED PROTEIN"/>
    <property type="match status" value="1"/>
</dbReference>
<sequence>MAGEAATAGKPSGPPATLDFVIRHWRPVSSATREPSLRRRQPANRLGALDLGLPTPNGGGDVQRNPMATERGTRYTSLRDLMDSPLPTPPANKVAGEIRIKNRLVKRAAYAYLQPASSLAESDRRRSLRRALAVLSCGLPAEPLFTCFVFLTHFFCRPRRRLF</sequence>
<dbReference type="PANTHER" id="PTHR34569:SF2">
    <property type="entry name" value="EXPRESSED PROTEIN"/>
    <property type="match status" value="1"/>
</dbReference>
<keyword evidence="2" id="KW-0472">Membrane</keyword>
<organism evidence="3 4">
    <name type="scientific">Musa balbisiana</name>
    <name type="common">Banana</name>
    <dbReference type="NCBI Taxonomy" id="52838"/>
    <lineage>
        <taxon>Eukaryota</taxon>
        <taxon>Viridiplantae</taxon>
        <taxon>Streptophyta</taxon>
        <taxon>Embryophyta</taxon>
        <taxon>Tracheophyta</taxon>
        <taxon>Spermatophyta</taxon>
        <taxon>Magnoliopsida</taxon>
        <taxon>Liliopsida</taxon>
        <taxon>Zingiberales</taxon>
        <taxon>Musaceae</taxon>
        <taxon>Musa</taxon>
    </lineage>
</organism>
<reference evidence="3 4" key="1">
    <citation type="journal article" date="2019" name="Nat. Plants">
        <title>Genome sequencing of Musa balbisiana reveals subgenome evolution and function divergence in polyploid bananas.</title>
        <authorList>
            <person name="Yao X."/>
        </authorList>
    </citation>
    <scope>NUCLEOTIDE SEQUENCE [LARGE SCALE GENOMIC DNA]</scope>
    <source>
        <strain evidence="4">cv. DH-PKW</strain>
        <tissue evidence="3">Leaves</tissue>
    </source>
</reference>
<evidence type="ECO:0000313" key="4">
    <source>
        <dbReference type="Proteomes" id="UP000317650"/>
    </source>
</evidence>
<proteinExistence type="predicted"/>
<keyword evidence="2" id="KW-0812">Transmembrane</keyword>
<name>A0A4S8J760_MUSBA</name>
<keyword evidence="4" id="KW-1185">Reference proteome</keyword>
<comment type="caution">
    <text evidence="3">The sequence shown here is derived from an EMBL/GenBank/DDBJ whole genome shotgun (WGS) entry which is preliminary data.</text>
</comment>
<dbReference type="EMBL" id="PYDT01000006">
    <property type="protein sequence ID" value="THU57361.1"/>
    <property type="molecule type" value="Genomic_DNA"/>
</dbReference>
<protein>
    <submittedName>
        <fullName evidence="3">Uncharacterized protein</fullName>
    </submittedName>
</protein>
<accession>A0A4S8J760</accession>
<evidence type="ECO:0000313" key="3">
    <source>
        <dbReference type="EMBL" id="THU57361.1"/>
    </source>
</evidence>
<evidence type="ECO:0000256" key="1">
    <source>
        <dbReference type="SAM" id="MobiDB-lite"/>
    </source>
</evidence>
<feature type="transmembrane region" description="Helical" evidence="2">
    <location>
        <begin position="132"/>
        <end position="155"/>
    </location>
</feature>
<dbReference type="AlphaFoldDB" id="A0A4S8J760"/>
<feature type="region of interest" description="Disordered" evidence="1">
    <location>
        <begin position="47"/>
        <end position="69"/>
    </location>
</feature>